<keyword evidence="5" id="KW-0637">Prenyltransferase</keyword>
<dbReference type="EC" id="2.5.1.59" evidence="3"/>
<dbReference type="OrthoDB" id="272289at2759"/>
<keyword evidence="8" id="KW-0460">Magnesium</keyword>
<comment type="caution">
    <text evidence="14">The sequence shown here is derived from an EMBL/GenBank/DDBJ whole genome shotgun (WGS) entry which is preliminary data.</text>
</comment>
<evidence type="ECO:0000256" key="9">
    <source>
        <dbReference type="ARBA" id="ARBA00040965"/>
    </source>
</evidence>
<dbReference type="InterPro" id="IPR002088">
    <property type="entry name" value="Prenyl_trans_a"/>
</dbReference>
<evidence type="ECO:0000256" key="13">
    <source>
        <dbReference type="ARBA" id="ARBA00043219"/>
    </source>
</evidence>
<dbReference type="PANTHER" id="PTHR11129:SF1">
    <property type="entry name" value="PROTEIN FARNESYLTRANSFERASE_GERANYLGERANYLTRANSFERASE TYPE-1 SUBUNIT ALPHA"/>
    <property type="match status" value="1"/>
</dbReference>
<sequence length="321" mass="38597">MSSDSDYSYYSDLSEEEEFRLYREIPEWSDITPIEISDAPEGEPFHILYNQTYKDLFGYFSALLQKDEISKRALSITERVIKNYTSTYTAWWYKYRILEQLGYDFKKEDKFLNGIIRFNPKSYQAWYYKQWLLDHEKILRDQIPSLRIIFEQDPKNFHAWSFALWYAKRWHQEKEVFLLAKKMCQSDCRNNSAWNARKTLGDMLNISPRSEFEESIESLKAVSKNEATFNFAIAMIHKDPSLIHEFEEVGKLLLKKNPLNMFAWLIKLFILEFKKKNGNENENEKNQNEKEKEEICDKLMELDPIRIPYYTLIKEGKICYQ</sequence>
<dbReference type="EC" id="2.5.1.58" evidence="4"/>
<evidence type="ECO:0000256" key="4">
    <source>
        <dbReference type="ARBA" id="ARBA00012702"/>
    </source>
</evidence>
<evidence type="ECO:0000256" key="1">
    <source>
        <dbReference type="ARBA" id="ARBA00001946"/>
    </source>
</evidence>
<dbReference type="VEuPathDB" id="TrichDB:TRFO_22349"/>
<proteinExistence type="inferred from homology"/>
<organism evidence="14 15">
    <name type="scientific">Tritrichomonas foetus</name>
    <dbReference type="NCBI Taxonomy" id="1144522"/>
    <lineage>
        <taxon>Eukaryota</taxon>
        <taxon>Metamonada</taxon>
        <taxon>Parabasalia</taxon>
        <taxon>Tritrichomonadida</taxon>
        <taxon>Tritrichomonadidae</taxon>
        <taxon>Tritrichomonas</taxon>
    </lineage>
</organism>
<dbReference type="RefSeq" id="XP_068362068.1">
    <property type="nucleotide sequence ID" value="XM_068502510.1"/>
</dbReference>
<evidence type="ECO:0000256" key="12">
    <source>
        <dbReference type="ARBA" id="ARBA00043086"/>
    </source>
</evidence>
<dbReference type="EMBL" id="MLAK01000653">
    <property type="protein sequence ID" value="OHT08932.1"/>
    <property type="molecule type" value="Genomic_DNA"/>
</dbReference>
<dbReference type="AlphaFoldDB" id="A0A1J4KGK7"/>
<comment type="similarity">
    <text evidence="2">Belongs to the protein prenyltransferase subunit alpha family.</text>
</comment>
<evidence type="ECO:0000256" key="6">
    <source>
        <dbReference type="ARBA" id="ARBA00022679"/>
    </source>
</evidence>
<keyword evidence="6" id="KW-0808">Transferase</keyword>
<dbReference type="GO" id="GO:0005953">
    <property type="term" value="C:CAAX-protein geranylgeranyltransferase complex"/>
    <property type="evidence" value="ECO:0007669"/>
    <property type="project" value="TreeGrafter"/>
</dbReference>
<evidence type="ECO:0000256" key="2">
    <source>
        <dbReference type="ARBA" id="ARBA00006734"/>
    </source>
</evidence>
<evidence type="ECO:0000256" key="11">
    <source>
        <dbReference type="ARBA" id="ARBA00042436"/>
    </source>
</evidence>
<accession>A0A1J4KGK7</accession>
<keyword evidence="15" id="KW-1185">Reference proteome</keyword>
<dbReference type="Pfam" id="PF01239">
    <property type="entry name" value="PPTA"/>
    <property type="match status" value="1"/>
</dbReference>
<evidence type="ECO:0000256" key="7">
    <source>
        <dbReference type="ARBA" id="ARBA00022737"/>
    </source>
</evidence>
<dbReference type="Proteomes" id="UP000179807">
    <property type="component" value="Unassembled WGS sequence"/>
</dbReference>
<comment type="cofactor">
    <cofactor evidence="1">
        <name>Mg(2+)</name>
        <dbReference type="ChEBI" id="CHEBI:18420"/>
    </cofactor>
</comment>
<dbReference type="PANTHER" id="PTHR11129">
    <property type="entry name" value="PROTEIN FARNESYLTRANSFERASE ALPHA SUBUNIT/RAB GERANYLGERANYL TRANSFERASE ALPHA SUBUNIT"/>
    <property type="match status" value="1"/>
</dbReference>
<protein>
    <recommendedName>
        <fullName evidence="9">Protein farnesyltransferase/geranylgeranyltransferase type-1 subunit alpha</fullName>
        <ecNumber evidence="4">2.5.1.58</ecNumber>
        <ecNumber evidence="3">2.5.1.59</ecNumber>
    </recommendedName>
    <alternativeName>
        <fullName evidence="12">CAAX farnesyltransferase subunit alpha</fullName>
    </alternativeName>
    <alternativeName>
        <fullName evidence="11">FTase-alpha</fullName>
    </alternativeName>
    <alternativeName>
        <fullName evidence="10">Ras proteins prenyltransferase subunit alpha</fullName>
    </alternativeName>
    <alternativeName>
        <fullName evidence="13">Type I protein geranyl-geranyltransferase subunit alpha</fullName>
    </alternativeName>
</protein>
<evidence type="ECO:0000313" key="14">
    <source>
        <dbReference type="EMBL" id="OHT08932.1"/>
    </source>
</evidence>
<gene>
    <name evidence="14" type="primary">FNTA</name>
    <name evidence="14" type="ORF">TRFO_22349</name>
</gene>
<keyword evidence="7" id="KW-0677">Repeat</keyword>
<dbReference type="PROSITE" id="PS51147">
    <property type="entry name" value="PFTA"/>
    <property type="match status" value="1"/>
</dbReference>
<dbReference type="GO" id="GO:0004662">
    <property type="term" value="F:CAAX-protein geranylgeranyltransferase activity"/>
    <property type="evidence" value="ECO:0007669"/>
    <property type="project" value="UniProtKB-EC"/>
</dbReference>
<evidence type="ECO:0000256" key="8">
    <source>
        <dbReference type="ARBA" id="ARBA00022842"/>
    </source>
</evidence>
<name>A0A1J4KGK7_9EUKA</name>
<evidence type="ECO:0000256" key="5">
    <source>
        <dbReference type="ARBA" id="ARBA00022602"/>
    </source>
</evidence>
<reference evidence="14" key="1">
    <citation type="submission" date="2016-10" db="EMBL/GenBank/DDBJ databases">
        <authorList>
            <person name="Benchimol M."/>
            <person name="Almeida L.G."/>
            <person name="Vasconcelos A.T."/>
            <person name="Perreira-Neves A."/>
            <person name="Rosa I.A."/>
            <person name="Tasca T."/>
            <person name="Bogo M.R."/>
            <person name="de Souza W."/>
        </authorList>
    </citation>
    <scope>NUCLEOTIDE SEQUENCE [LARGE SCALE GENOMIC DNA]</scope>
    <source>
        <strain evidence="14">K</strain>
    </source>
</reference>
<evidence type="ECO:0000256" key="3">
    <source>
        <dbReference type="ARBA" id="ARBA00012700"/>
    </source>
</evidence>
<dbReference type="GO" id="GO:0004660">
    <property type="term" value="F:protein farnesyltransferase activity"/>
    <property type="evidence" value="ECO:0007669"/>
    <property type="project" value="UniProtKB-EC"/>
</dbReference>
<evidence type="ECO:0000313" key="15">
    <source>
        <dbReference type="Proteomes" id="UP000179807"/>
    </source>
</evidence>
<dbReference type="Gene3D" id="1.25.40.120">
    <property type="entry name" value="Protein prenylyltransferase"/>
    <property type="match status" value="1"/>
</dbReference>
<dbReference type="SUPFAM" id="SSF48439">
    <property type="entry name" value="Protein prenylyltransferase"/>
    <property type="match status" value="1"/>
</dbReference>
<dbReference type="GO" id="GO:0005965">
    <property type="term" value="C:protein farnesyltransferase complex"/>
    <property type="evidence" value="ECO:0007669"/>
    <property type="project" value="TreeGrafter"/>
</dbReference>
<dbReference type="GeneID" id="94837214"/>
<evidence type="ECO:0000256" key="10">
    <source>
        <dbReference type="ARBA" id="ARBA00041392"/>
    </source>
</evidence>